<reference evidence="1" key="1">
    <citation type="submission" date="2012-09" db="EMBL/GenBank/DDBJ databases">
        <authorList>
            <person name="Martin A.A."/>
        </authorList>
    </citation>
    <scope>NUCLEOTIDE SEQUENCE</scope>
</reference>
<proteinExistence type="predicted"/>
<name>A0A0K0DNX5_ANGCA</name>
<evidence type="ECO:0000313" key="2">
    <source>
        <dbReference type="WBParaSite" id="ACAC_0001346401-mRNA-1"/>
    </source>
</evidence>
<protein>
    <submittedName>
        <fullName evidence="2">MTTase N-terminal domain-containing protein</fullName>
    </submittedName>
</protein>
<organism evidence="1 2">
    <name type="scientific">Angiostrongylus cantonensis</name>
    <name type="common">Rat lungworm</name>
    <dbReference type="NCBI Taxonomy" id="6313"/>
    <lineage>
        <taxon>Eukaryota</taxon>
        <taxon>Metazoa</taxon>
        <taxon>Ecdysozoa</taxon>
        <taxon>Nematoda</taxon>
        <taxon>Chromadorea</taxon>
        <taxon>Rhabditida</taxon>
        <taxon>Rhabditina</taxon>
        <taxon>Rhabditomorpha</taxon>
        <taxon>Strongyloidea</taxon>
        <taxon>Metastrongylidae</taxon>
        <taxon>Angiostrongylus</taxon>
    </lineage>
</organism>
<dbReference type="AlphaFoldDB" id="A0A0K0DNX5"/>
<evidence type="ECO:0000313" key="1">
    <source>
        <dbReference type="Proteomes" id="UP000035642"/>
    </source>
</evidence>
<dbReference type="Proteomes" id="UP000035642">
    <property type="component" value="Unassembled WGS sequence"/>
</dbReference>
<accession>A0A0K0DNX5</accession>
<dbReference type="WBParaSite" id="ACAC_0001346401-mRNA-1">
    <property type="protein sequence ID" value="ACAC_0001346401-mRNA-1"/>
    <property type="gene ID" value="ACAC_0001346401"/>
</dbReference>
<keyword evidence="1" id="KW-1185">Reference proteome</keyword>
<reference evidence="2" key="2">
    <citation type="submission" date="2017-02" db="UniProtKB">
        <authorList>
            <consortium name="WormBaseParasite"/>
        </authorList>
    </citation>
    <scope>IDENTIFICATION</scope>
</reference>
<sequence length="96" mass="10557">MQRTSLETNKTGTLTTRRGTVLLCTCNTEKVSSVIDLYAVLEAADRIKSLVISIRETKRRNCDIRQLDERTIVIVGGKTPLRNVGGVGFVVHLGIS</sequence>